<evidence type="ECO:0000256" key="1">
    <source>
        <dbReference type="SAM" id="SignalP"/>
    </source>
</evidence>
<dbReference type="Proteomes" id="UP000614601">
    <property type="component" value="Unassembled WGS sequence"/>
</dbReference>
<keyword evidence="3" id="KW-1185">Reference proteome</keyword>
<reference evidence="2" key="1">
    <citation type="submission" date="2020-09" db="EMBL/GenBank/DDBJ databases">
        <authorList>
            <person name="Kikuchi T."/>
        </authorList>
    </citation>
    <scope>NUCLEOTIDE SEQUENCE</scope>
    <source>
        <strain evidence="2">SH1</strain>
    </source>
</reference>
<gene>
    <name evidence="2" type="ORF">BOKJ2_LOCUS9177</name>
</gene>
<dbReference type="EMBL" id="CAJFCW020000004">
    <property type="protein sequence ID" value="CAG9114279.1"/>
    <property type="molecule type" value="Genomic_DNA"/>
</dbReference>
<comment type="caution">
    <text evidence="2">The sequence shown here is derived from an EMBL/GenBank/DDBJ whole genome shotgun (WGS) entry which is preliminary data.</text>
</comment>
<dbReference type="Proteomes" id="UP000783686">
    <property type="component" value="Unassembled WGS sequence"/>
</dbReference>
<evidence type="ECO:0000313" key="2">
    <source>
        <dbReference type="EMBL" id="CAD5220904.1"/>
    </source>
</evidence>
<keyword evidence="1" id="KW-0732">Signal</keyword>
<name>A0A811KZM5_9BILA</name>
<evidence type="ECO:0008006" key="4">
    <source>
        <dbReference type="Google" id="ProtNLM"/>
    </source>
</evidence>
<accession>A0A811KZM5</accession>
<organism evidence="2 3">
    <name type="scientific">Bursaphelenchus okinawaensis</name>
    <dbReference type="NCBI Taxonomy" id="465554"/>
    <lineage>
        <taxon>Eukaryota</taxon>
        <taxon>Metazoa</taxon>
        <taxon>Ecdysozoa</taxon>
        <taxon>Nematoda</taxon>
        <taxon>Chromadorea</taxon>
        <taxon>Rhabditida</taxon>
        <taxon>Tylenchina</taxon>
        <taxon>Tylenchomorpha</taxon>
        <taxon>Aphelenchoidea</taxon>
        <taxon>Aphelenchoididae</taxon>
        <taxon>Bursaphelenchus</taxon>
    </lineage>
</organism>
<sequence>MMFKVLIFLACLAVFTSASPAIVRQFKKIVNSDVCLKQCMERLQENDVELSLTKRTNISDHLLNLDTVCEMIGAARTCLENCQAKSNPFALRSVNALCDSQTKKIVNELQPCLMNNGKQINDQCIEECGDYETFHEQANALSARLASDPNHDQEAHNTLARMSNDACRMFKCSQRCTVLKTSATCPRLADGNDAGGAIRYLIDLTLHTHRADLDSMRLTNVLAAQVEPECNYLYAPEVMWDVQRDHLMVLSLHAQLKRINADILAGRKPTFTTPPPHIDEQFVAEAEKVEKELHEILHTFEHPKHI</sequence>
<feature type="chain" id="PRO_5036408442" description="CPG4 domain-containing protein" evidence="1">
    <location>
        <begin position="19"/>
        <end position="306"/>
    </location>
</feature>
<feature type="signal peptide" evidence="1">
    <location>
        <begin position="1"/>
        <end position="18"/>
    </location>
</feature>
<dbReference type="OrthoDB" id="5824376at2759"/>
<proteinExistence type="predicted"/>
<dbReference type="AlphaFoldDB" id="A0A811KZM5"/>
<protein>
    <recommendedName>
        <fullName evidence="4">CPG4 domain-containing protein</fullName>
    </recommendedName>
</protein>
<evidence type="ECO:0000313" key="3">
    <source>
        <dbReference type="Proteomes" id="UP000614601"/>
    </source>
</evidence>
<dbReference type="EMBL" id="CAJFDH010000004">
    <property type="protein sequence ID" value="CAD5220904.1"/>
    <property type="molecule type" value="Genomic_DNA"/>
</dbReference>